<dbReference type="InterPro" id="IPR000515">
    <property type="entry name" value="MetI-like"/>
</dbReference>
<dbReference type="InterPro" id="IPR035906">
    <property type="entry name" value="MetI-like_sf"/>
</dbReference>
<dbReference type="Gene3D" id="1.10.3720.10">
    <property type="entry name" value="MetI-like"/>
    <property type="match status" value="1"/>
</dbReference>
<keyword evidence="2" id="KW-0813">Transport</keyword>
<keyword evidence="10" id="KW-1185">Reference proteome</keyword>
<dbReference type="CDD" id="cd06261">
    <property type="entry name" value="TM_PBP2"/>
    <property type="match status" value="1"/>
</dbReference>
<evidence type="ECO:0000313" key="10">
    <source>
        <dbReference type="Proteomes" id="UP001570511"/>
    </source>
</evidence>
<feature type="transmembrane region" description="Helical" evidence="7">
    <location>
        <begin position="156"/>
        <end position="180"/>
    </location>
</feature>
<evidence type="ECO:0000256" key="3">
    <source>
        <dbReference type="ARBA" id="ARBA00022475"/>
    </source>
</evidence>
<evidence type="ECO:0000313" key="9">
    <source>
        <dbReference type="EMBL" id="MFA1609925.1"/>
    </source>
</evidence>
<protein>
    <submittedName>
        <fullName evidence="9">PhnE/PtxC family ABC transporter permease</fullName>
    </submittedName>
</protein>
<comment type="caution">
    <text evidence="9">The sequence shown here is derived from an EMBL/GenBank/DDBJ whole genome shotgun (WGS) entry which is preliminary data.</text>
</comment>
<dbReference type="RefSeq" id="WP_372387061.1">
    <property type="nucleotide sequence ID" value="NZ_JBGNYA010000001.1"/>
</dbReference>
<keyword evidence="4 7" id="KW-0812">Transmembrane</keyword>
<feature type="transmembrane region" description="Helical" evidence="7">
    <location>
        <begin position="121"/>
        <end position="144"/>
    </location>
</feature>
<evidence type="ECO:0000256" key="6">
    <source>
        <dbReference type="ARBA" id="ARBA00023136"/>
    </source>
</evidence>
<feature type="transmembrane region" description="Helical" evidence="7">
    <location>
        <begin position="284"/>
        <end position="301"/>
    </location>
</feature>
<feature type="domain" description="ABC transmembrane type-1" evidence="8">
    <location>
        <begin position="120"/>
        <end position="302"/>
    </location>
</feature>
<gene>
    <name evidence="9" type="ORF">OS889_02750</name>
</gene>
<organism evidence="9 10">
    <name type="scientific">Halobellus rubicundus</name>
    <dbReference type="NCBI Taxonomy" id="2996466"/>
    <lineage>
        <taxon>Archaea</taxon>
        <taxon>Methanobacteriati</taxon>
        <taxon>Methanobacteriota</taxon>
        <taxon>Stenosarchaea group</taxon>
        <taxon>Halobacteria</taxon>
        <taxon>Halobacteriales</taxon>
        <taxon>Haloferacaceae</taxon>
        <taxon>Halobellus</taxon>
    </lineage>
</organism>
<dbReference type="EMBL" id="JBGNYA010000001">
    <property type="protein sequence ID" value="MFA1609925.1"/>
    <property type="molecule type" value="Genomic_DNA"/>
</dbReference>
<keyword evidence="5 7" id="KW-1133">Transmembrane helix</keyword>
<dbReference type="PANTHER" id="PTHR30043:SF1">
    <property type="entry name" value="ABC TRANSPORT SYSTEM PERMEASE PROTEIN P69"/>
    <property type="match status" value="1"/>
</dbReference>
<evidence type="ECO:0000256" key="4">
    <source>
        <dbReference type="ARBA" id="ARBA00022692"/>
    </source>
</evidence>
<keyword evidence="6 7" id="KW-0472">Membrane</keyword>
<dbReference type="AlphaFoldDB" id="A0ABD5M7N1"/>
<dbReference type="GO" id="GO:0005886">
    <property type="term" value="C:plasma membrane"/>
    <property type="evidence" value="ECO:0007669"/>
    <property type="project" value="UniProtKB-SubCell"/>
</dbReference>
<name>A0ABD5M7N1_9EURY</name>
<reference evidence="9 10" key="1">
    <citation type="submission" date="2024-08" db="EMBL/GenBank/DDBJ databases">
        <title>Halobellus sp. MBLA0158 whole genome sequence.</title>
        <authorList>
            <person name="Hwang C.Y."/>
            <person name="Cho E.-S."/>
            <person name="Seo M.-J."/>
        </authorList>
    </citation>
    <scope>NUCLEOTIDE SEQUENCE [LARGE SCALE GENOMIC DNA]</scope>
    <source>
        <strain evidence="9 10">MBLA0158</strain>
    </source>
</reference>
<dbReference type="SUPFAM" id="SSF161098">
    <property type="entry name" value="MetI-like"/>
    <property type="match status" value="1"/>
</dbReference>
<evidence type="ECO:0000256" key="1">
    <source>
        <dbReference type="ARBA" id="ARBA00004651"/>
    </source>
</evidence>
<evidence type="ECO:0000259" key="8">
    <source>
        <dbReference type="PROSITE" id="PS50928"/>
    </source>
</evidence>
<evidence type="ECO:0000256" key="5">
    <source>
        <dbReference type="ARBA" id="ARBA00022989"/>
    </source>
</evidence>
<dbReference type="PROSITE" id="PS50928">
    <property type="entry name" value="ABC_TM1"/>
    <property type="match status" value="1"/>
</dbReference>
<accession>A0ABD5M7N1</accession>
<evidence type="ECO:0000256" key="7">
    <source>
        <dbReference type="SAM" id="Phobius"/>
    </source>
</evidence>
<proteinExistence type="predicted"/>
<sequence length="340" mass="36914">MSSESAGSAGSDVREKLRSLDRLRRLRYLLWLAILGAVVGVTYWGFGFIGFQAGVVAGRFPAMYDFIAQGFFPPDFQNFTIYTKDNDITGLQAIPASFRNWGAPIFQSFGSPRLSLVKASLVTLLLGFMGTVLAFPGALILGVLGSERVTPFPFNFIFRGTLSAIRAIPAIVWIFLYIPIGPPSQITAVLAIGTDSIGNLGRLFTDDLEEIDEGPIEAIRSTGASGTQTVSFGMLSQVSRSFIAWTLYILEINTRIAISLGVVGAGGLGLMIRNSQDLFQFRQTAAGLIMVFIVVLGIELISSRIRARLRPGEHSGKGLVEAVRDLFDPKKWLGVGKPRD</sequence>
<dbReference type="PANTHER" id="PTHR30043">
    <property type="entry name" value="PHOSPHONATES TRANSPORT SYSTEM PERMEASE PROTEIN"/>
    <property type="match status" value="1"/>
</dbReference>
<feature type="transmembrane region" description="Helical" evidence="7">
    <location>
        <begin position="28"/>
        <end position="51"/>
    </location>
</feature>
<evidence type="ECO:0000256" key="2">
    <source>
        <dbReference type="ARBA" id="ARBA00022448"/>
    </source>
</evidence>
<comment type="subcellular location">
    <subcellularLocation>
        <location evidence="1">Cell membrane</location>
        <topology evidence="1">Multi-pass membrane protein</topology>
    </subcellularLocation>
</comment>
<dbReference type="Proteomes" id="UP001570511">
    <property type="component" value="Unassembled WGS sequence"/>
</dbReference>
<keyword evidence="3" id="KW-1003">Cell membrane</keyword>